<gene>
    <name evidence="1" type="ORF">NYP16_07035</name>
</gene>
<dbReference type="Proteomes" id="UP001141619">
    <property type="component" value="Unassembled WGS sequence"/>
</dbReference>
<evidence type="ECO:0000313" key="2">
    <source>
        <dbReference type="Proteomes" id="UP001141619"/>
    </source>
</evidence>
<comment type="caution">
    <text evidence="1">The sequence shown here is derived from an EMBL/GenBank/DDBJ whole genome shotgun (WGS) entry which is preliminary data.</text>
</comment>
<dbReference type="EMBL" id="JANWOI010000002">
    <property type="protein sequence ID" value="MDA5193707.1"/>
    <property type="molecule type" value="Genomic_DNA"/>
</dbReference>
<sequence>MKPRLNVHVSFELFDKVTVLARRPGLTKASVVEAALLSFFAKQDEDHRDGALTRRLDRLTRQFDRLERNQAIGLETLALHIRFFLTVTPPLPHGEQDAAKVVGDERFNYFVRQLGRRLAGGKNLIRDVLEDVVRDEEELLPAGEPRDD</sequence>
<evidence type="ECO:0000313" key="1">
    <source>
        <dbReference type="EMBL" id="MDA5193707.1"/>
    </source>
</evidence>
<dbReference type="RefSeq" id="WP_274943405.1">
    <property type="nucleotide sequence ID" value="NZ_JANWOI010000002.1"/>
</dbReference>
<protein>
    <submittedName>
        <fullName evidence="1">CopG family transcriptional regulator</fullName>
    </submittedName>
</protein>
<accession>A0A9X3TXX2</accession>
<organism evidence="1 2">
    <name type="scientific">Govanella unica</name>
    <dbReference type="NCBI Taxonomy" id="2975056"/>
    <lineage>
        <taxon>Bacteria</taxon>
        <taxon>Pseudomonadati</taxon>
        <taxon>Pseudomonadota</taxon>
        <taxon>Alphaproteobacteria</taxon>
        <taxon>Emcibacterales</taxon>
        <taxon>Govanellaceae</taxon>
        <taxon>Govanella</taxon>
    </lineage>
</organism>
<reference evidence="1" key="2">
    <citation type="journal article" date="2023" name="Syst. Appl. Microbiol.">
        <title>Govania unica gen. nov., sp. nov., a rare biosphere bacterium that represents a novel family in the class Alphaproteobacteria.</title>
        <authorList>
            <person name="Vandamme P."/>
            <person name="Peeters C."/>
            <person name="Hettiarachchi A."/>
            <person name="Cnockaert M."/>
            <person name="Carlier A."/>
        </authorList>
    </citation>
    <scope>NUCLEOTIDE SEQUENCE</scope>
    <source>
        <strain evidence="1">LMG 31809</strain>
    </source>
</reference>
<keyword evidence="2" id="KW-1185">Reference proteome</keyword>
<dbReference type="AlphaFoldDB" id="A0A9X3TXX2"/>
<proteinExistence type="predicted"/>
<name>A0A9X3TXX2_9PROT</name>
<reference evidence="1" key="1">
    <citation type="submission" date="2022-08" db="EMBL/GenBank/DDBJ databases">
        <authorList>
            <person name="Vandamme P."/>
            <person name="Hettiarachchi A."/>
            <person name="Peeters C."/>
            <person name="Cnockaert M."/>
            <person name="Carlier A."/>
        </authorList>
    </citation>
    <scope>NUCLEOTIDE SEQUENCE</scope>
    <source>
        <strain evidence="1">LMG 31809</strain>
    </source>
</reference>